<evidence type="ECO:0000256" key="9">
    <source>
        <dbReference type="ARBA" id="ARBA00022840"/>
    </source>
</evidence>
<keyword evidence="16" id="KW-0548">Nucleotidyltransferase</keyword>
<dbReference type="GO" id="GO:1990074">
    <property type="term" value="P:polyuridylation-dependent mRNA catabolic process"/>
    <property type="evidence" value="ECO:0007669"/>
    <property type="project" value="UniProtKB-ARBA"/>
</dbReference>
<dbReference type="FunFam" id="1.10.1410.10:FF:000018">
    <property type="entry name" value="Terminal uridylyltransferase cid1"/>
    <property type="match status" value="1"/>
</dbReference>
<comment type="cofactor">
    <cofactor evidence="2">
        <name>Mg(2+)</name>
        <dbReference type="ChEBI" id="CHEBI:18420"/>
    </cofactor>
</comment>
<comment type="catalytic activity">
    <reaction evidence="12">
        <text>RNA(n) + UTP = RNA(n)-3'-uridine ribonucleotide + diphosphate</text>
        <dbReference type="Rhea" id="RHEA:14785"/>
        <dbReference type="Rhea" id="RHEA-COMP:14527"/>
        <dbReference type="Rhea" id="RHEA-COMP:17348"/>
        <dbReference type="ChEBI" id="CHEBI:33019"/>
        <dbReference type="ChEBI" id="CHEBI:46398"/>
        <dbReference type="ChEBI" id="CHEBI:140395"/>
        <dbReference type="ChEBI" id="CHEBI:173116"/>
        <dbReference type="EC" id="2.7.7.52"/>
    </reaction>
</comment>
<dbReference type="Gene3D" id="3.30.460.10">
    <property type="entry name" value="Beta Polymerase, domain 2"/>
    <property type="match status" value="1"/>
</dbReference>
<dbReference type="InterPro" id="IPR043519">
    <property type="entry name" value="NT_sf"/>
</dbReference>
<keyword evidence="5" id="KW-0963">Cytoplasm</keyword>
<accession>A0AAF0AW83</accession>
<evidence type="ECO:0000256" key="13">
    <source>
        <dbReference type="SAM" id="MobiDB-lite"/>
    </source>
</evidence>
<name>A0AAF0AW83_9SCHI</name>
<evidence type="ECO:0000256" key="12">
    <source>
        <dbReference type="ARBA" id="ARBA00049105"/>
    </source>
</evidence>
<dbReference type="GO" id="GO:1902373">
    <property type="term" value="P:negative regulation of mRNA catabolic process"/>
    <property type="evidence" value="ECO:0007669"/>
    <property type="project" value="UniProtKB-ARBA"/>
</dbReference>
<proteinExistence type="inferred from homology"/>
<dbReference type="SUPFAM" id="SSF81631">
    <property type="entry name" value="PAP/OAS1 substrate-binding domain"/>
    <property type="match status" value="1"/>
</dbReference>
<dbReference type="RefSeq" id="XP_056037491.1">
    <property type="nucleotide sequence ID" value="XM_056182767.1"/>
</dbReference>
<protein>
    <submittedName>
        <fullName evidence="16">Terminal uridylyltransferase Cid1</fullName>
    </submittedName>
</protein>
<reference evidence="16 17" key="1">
    <citation type="journal article" date="2023" name="G3 (Bethesda)">
        <title>A high-quality reference genome for the fission yeast Schizosaccharomyces osmophilus.</title>
        <authorList>
            <person name="Jia G.S."/>
            <person name="Zhang W.C."/>
            <person name="Liang Y."/>
            <person name="Liu X.H."/>
            <person name="Rhind N."/>
            <person name="Pidoux A."/>
            <person name="Brysch-Herzberg M."/>
            <person name="Du L.L."/>
        </authorList>
    </citation>
    <scope>NUCLEOTIDE SEQUENCE [LARGE SCALE GENOMIC DNA]</scope>
    <source>
        <strain evidence="16 17">CBS 15793</strain>
    </source>
</reference>
<dbReference type="EMBL" id="CP115612">
    <property type="protein sequence ID" value="WBW73248.1"/>
    <property type="molecule type" value="Genomic_DNA"/>
</dbReference>
<evidence type="ECO:0000256" key="6">
    <source>
        <dbReference type="ARBA" id="ARBA00022679"/>
    </source>
</evidence>
<dbReference type="InterPro" id="IPR002058">
    <property type="entry name" value="PAP_assoc"/>
</dbReference>
<dbReference type="GO" id="GO:0046872">
    <property type="term" value="F:metal ion binding"/>
    <property type="evidence" value="ECO:0007669"/>
    <property type="project" value="UniProtKB-KW"/>
</dbReference>
<comment type="cofactor">
    <cofactor evidence="1">
        <name>Mn(2+)</name>
        <dbReference type="ChEBI" id="CHEBI:29035"/>
    </cofactor>
</comment>
<evidence type="ECO:0000313" key="17">
    <source>
        <dbReference type="Proteomes" id="UP001212411"/>
    </source>
</evidence>
<dbReference type="CDD" id="cd05402">
    <property type="entry name" value="NT_PAP_TUTase"/>
    <property type="match status" value="1"/>
</dbReference>
<evidence type="ECO:0000256" key="10">
    <source>
        <dbReference type="ARBA" id="ARBA00022842"/>
    </source>
</evidence>
<comment type="similarity">
    <text evidence="4">Belongs to the DNA polymerase type-B-like family.</text>
</comment>
<feature type="domain" description="Poly(A) RNA polymerase mitochondrial-like central palm" evidence="15">
    <location>
        <begin position="43"/>
        <end position="179"/>
    </location>
</feature>
<dbReference type="GO" id="GO:0005524">
    <property type="term" value="F:ATP binding"/>
    <property type="evidence" value="ECO:0007669"/>
    <property type="project" value="UniProtKB-KW"/>
</dbReference>
<keyword evidence="11" id="KW-0464">Manganese</keyword>
<keyword evidence="17" id="KW-1185">Reference proteome</keyword>
<gene>
    <name evidence="16" type="primary">cid1</name>
    <name evidence="16" type="ORF">SOMG_03980</name>
</gene>
<evidence type="ECO:0000313" key="16">
    <source>
        <dbReference type="EMBL" id="WBW73248.1"/>
    </source>
</evidence>
<comment type="subcellular location">
    <subcellularLocation>
        <location evidence="3">Cytoplasm</location>
    </subcellularLocation>
</comment>
<evidence type="ECO:0000256" key="7">
    <source>
        <dbReference type="ARBA" id="ARBA00022723"/>
    </source>
</evidence>
<evidence type="ECO:0000256" key="5">
    <source>
        <dbReference type="ARBA" id="ARBA00022490"/>
    </source>
</evidence>
<keyword evidence="10" id="KW-0460">Magnesium</keyword>
<dbReference type="PANTHER" id="PTHR12271">
    <property type="entry name" value="POLY A POLYMERASE CID PAP -RELATED"/>
    <property type="match status" value="1"/>
</dbReference>
<keyword evidence="9" id="KW-0067">ATP-binding</keyword>
<keyword evidence="8" id="KW-0547">Nucleotide-binding</keyword>
<dbReference type="KEGG" id="som:SOMG_03980"/>
<dbReference type="GeneID" id="80877456"/>
<dbReference type="AlphaFoldDB" id="A0AAF0AW83"/>
<dbReference type="InterPro" id="IPR054708">
    <property type="entry name" value="MTPAP-like_central"/>
</dbReference>
<keyword evidence="7" id="KW-0479">Metal-binding</keyword>
<evidence type="ECO:0000256" key="4">
    <source>
        <dbReference type="ARBA" id="ARBA00008593"/>
    </source>
</evidence>
<keyword evidence="6" id="KW-0808">Transferase</keyword>
<evidence type="ECO:0000256" key="11">
    <source>
        <dbReference type="ARBA" id="ARBA00023211"/>
    </source>
</evidence>
<feature type="domain" description="PAP-associated" evidence="14">
    <location>
        <begin position="266"/>
        <end position="335"/>
    </location>
</feature>
<evidence type="ECO:0000256" key="8">
    <source>
        <dbReference type="ARBA" id="ARBA00022741"/>
    </source>
</evidence>
<dbReference type="Pfam" id="PF22600">
    <property type="entry name" value="MTPAP-like_central"/>
    <property type="match status" value="1"/>
</dbReference>
<evidence type="ECO:0000259" key="15">
    <source>
        <dbReference type="Pfam" id="PF22600"/>
    </source>
</evidence>
<dbReference type="GO" id="GO:0005737">
    <property type="term" value="C:cytoplasm"/>
    <property type="evidence" value="ECO:0007669"/>
    <property type="project" value="UniProtKB-SubCell"/>
</dbReference>
<sequence>MSVPPERFIPGVHTVEEIESHLANLRVSKKTYAPKPNSSYKELTKFFWEFYHEIKITDEEIAHKREAMRVLSEYLHRICTDAVLASFGSLESGFALKNSDMDLCVLTESMEASEPLAPLFYEELVKEGFEGKFLQKARIPIIKLTGDEKERFGSGFQCDIGFNNRLAIHNTKLLSSYSRLDSRFRPLMLLVKYWAKQKRINSPYFGTLSSYGYALMLLYYLLHVVKPPIFPNLQQAHLKQEKFVEGFNVGFDEDIERYPPSNNISSLGSLLHGFFRYYAYKFEPRDRVITFNRQDGVLTKQEKGWTSATEHTGSADQIIKDRYILAIEDPFETTHNVGRTVSSSGLYRIRGEFMSAARLMNSRISGSYKELFEQAPLPPRRSKKVADETEVSGKEDENNENPKEAELPQA</sequence>
<dbReference type="PANTHER" id="PTHR12271:SF40">
    <property type="entry name" value="POLY(A) RNA POLYMERASE GLD2"/>
    <property type="match status" value="1"/>
</dbReference>
<evidence type="ECO:0000256" key="3">
    <source>
        <dbReference type="ARBA" id="ARBA00004496"/>
    </source>
</evidence>
<evidence type="ECO:0000259" key="14">
    <source>
        <dbReference type="Pfam" id="PF03828"/>
    </source>
</evidence>
<feature type="region of interest" description="Disordered" evidence="13">
    <location>
        <begin position="372"/>
        <end position="410"/>
    </location>
</feature>
<dbReference type="Pfam" id="PF03828">
    <property type="entry name" value="PAP_assoc"/>
    <property type="match status" value="1"/>
</dbReference>
<dbReference type="GO" id="GO:0050265">
    <property type="term" value="F:RNA uridylyltransferase activity"/>
    <property type="evidence" value="ECO:0007669"/>
    <property type="project" value="UniProtKB-EC"/>
</dbReference>
<dbReference type="Gene3D" id="1.10.1410.10">
    <property type="match status" value="1"/>
</dbReference>
<dbReference type="FunFam" id="3.30.460.10:FF:000067">
    <property type="entry name" value="Terminal uridylyltransferase cid1"/>
    <property type="match status" value="1"/>
</dbReference>
<dbReference type="GO" id="GO:0031123">
    <property type="term" value="P:RNA 3'-end processing"/>
    <property type="evidence" value="ECO:0007669"/>
    <property type="project" value="TreeGrafter"/>
</dbReference>
<dbReference type="Proteomes" id="UP001212411">
    <property type="component" value="Chromosome 2"/>
</dbReference>
<dbReference type="GO" id="GO:0000956">
    <property type="term" value="P:nuclear-transcribed mRNA catabolic process"/>
    <property type="evidence" value="ECO:0007669"/>
    <property type="project" value="UniProtKB-ARBA"/>
</dbReference>
<feature type="compositionally biased region" description="Basic and acidic residues" evidence="13">
    <location>
        <begin position="384"/>
        <end position="410"/>
    </location>
</feature>
<dbReference type="SUPFAM" id="SSF81301">
    <property type="entry name" value="Nucleotidyltransferase"/>
    <property type="match status" value="1"/>
</dbReference>
<evidence type="ECO:0000256" key="1">
    <source>
        <dbReference type="ARBA" id="ARBA00001936"/>
    </source>
</evidence>
<organism evidence="16 17">
    <name type="scientific">Schizosaccharomyces osmophilus</name>
    <dbReference type="NCBI Taxonomy" id="2545709"/>
    <lineage>
        <taxon>Eukaryota</taxon>
        <taxon>Fungi</taxon>
        <taxon>Dikarya</taxon>
        <taxon>Ascomycota</taxon>
        <taxon>Taphrinomycotina</taxon>
        <taxon>Schizosaccharomycetes</taxon>
        <taxon>Schizosaccharomycetales</taxon>
        <taxon>Schizosaccharomycetaceae</taxon>
        <taxon>Schizosaccharomyces</taxon>
    </lineage>
</organism>
<evidence type="ECO:0000256" key="2">
    <source>
        <dbReference type="ARBA" id="ARBA00001946"/>
    </source>
</evidence>